<keyword evidence="6 12" id="KW-1133">Transmembrane helix</keyword>
<keyword evidence="10" id="KW-0325">Glycoprotein</keyword>
<keyword evidence="3" id="KW-1003">Cell membrane</keyword>
<evidence type="ECO:0000256" key="9">
    <source>
        <dbReference type="ARBA" id="ARBA00023170"/>
    </source>
</evidence>
<evidence type="ECO:0000256" key="2">
    <source>
        <dbReference type="ARBA" id="ARBA00007242"/>
    </source>
</evidence>
<feature type="transmembrane region" description="Helical" evidence="12">
    <location>
        <begin position="546"/>
        <end position="565"/>
    </location>
</feature>
<dbReference type="Pfam" id="PF01094">
    <property type="entry name" value="ANF_receptor"/>
    <property type="match status" value="1"/>
</dbReference>
<dbReference type="InterPro" id="IPR004073">
    <property type="entry name" value="GPCR_3_vmron_rcpt_2"/>
</dbReference>
<dbReference type="InterPro" id="IPR017978">
    <property type="entry name" value="GPCR_3_C"/>
</dbReference>
<evidence type="ECO:0000256" key="12">
    <source>
        <dbReference type="SAM" id="Phobius"/>
    </source>
</evidence>
<dbReference type="CDD" id="cd15283">
    <property type="entry name" value="7tmC_V2R_pheromone"/>
    <property type="match status" value="1"/>
</dbReference>
<dbReference type="InterPro" id="IPR000068">
    <property type="entry name" value="GPCR_3_Ca_sens_rcpt-rel"/>
</dbReference>
<feature type="transmembrane region" description="Helical" evidence="12">
    <location>
        <begin position="705"/>
        <end position="728"/>
    </location>
</feature>
<dbReference type="GeneTree" id="ENSGT00950000182788"/>
<evidence type="ECO:0000256" key="4">
    <source>
        <dbReference type="ARBA" id="ARBA00022692"/>
    </source>
</evidence>
<feature type="transmembrane region" description="Helical" evidence="12">
    <location>
        <begin position="616"/>
        <end position="640"/>
    </location>
</feature>
<reference evidence="14" key="3">
    <citation type="submission" date="2025-09" db="UniProtKB">
        <authorList>
            <consortium name="Ensembl"/>
        </authorList>
    </citation>
    <scope>IDENTIFICATION</scope>
</reference>
<evidence type="ECO:0000313" key="15">
    <source>
        <dbReference type="Proteomes" id="UP000472272"/>
    </source>
</evidence>
<feature type="transmembrane region" description="Helical" evidence="12">
    <location>
        <begin position="740"/>
        <end position="760"/>
    </location>
</feature>
<dbReference type="Gene3D" id="3.40.50.2300">
    <property type="match status" value="2"/>
</dbReference>
<proteinExistence type="inferred from homology"/>
<keyword evidence="9" id="KW-0675">Receptor</keyword>
<feature type="transmembrane region" description="Helical" evidence="12">
    <location>
        <begin position="586"/>
        <end position="604"/>
    </location>
</feature>
<dbReference type="PANTHER" id="PTHR24061:SF599">
    <property type="entry name" value="G-PROTEIN COUPLED RECEPTORS FAMILY 3 PROFILE DOMAIN-CONTAINING PROTEIN"/>
    <property type="match status" value="1"/>
</dbReference>
<evidence type="ECO:0000256" key="10">
    <source>
        <dbReference type="ARBA" id="ARBA00023180"/>
    </source>
</evidence>
<reference evidence="14 15" key="1">
    <citation type="journal article" date="2019" name="Proc. Natl. Acad. Sci. U.S.A.">
        <title>Regulatory changes in pterin and carotenoid genes underlie balanced color polymorphisms in the wall lizard.</title>
        <authorList>
            <person name="Andrade P."/>
            <person name="Pinho C."/>
            <person name="Perez I de Lanuza G."/>
            <person name="Afonso S."/>
            <person name="Brejcha J."/>
            <person name="Rubin C.J."/>
            <person name="Wallerman O."/>
            <person name="Pereira P."/>
            <person name="Sabatino S.J."/>
            <person name="Bellati A."/>
            <person name="Pellitteri-Rosa D."/>
            <person name="Bosakova Z."/>
            <person name="Bunikis I."/>
            <person name="Carretero M.A."/>
            <person name="Feiner N."/>
            <person name="Marsik P."/>
            <person name="Pauperio F."/>
            <person name="Salvi D."/>
            <person name="Soler L."/>
            <person name="While G.M."/>
            <person name="Uller T."/>
            <person name="Font E."/>
            <person name="Andersson L."/>
            <person name="Carneiro M."/>
        </authorList>
    </citation>
    <scope>NUCLEOTIDE SEQUENCE</scope>
</reference>
<feature type="transmembrane region" description="Helical" evidence="12">
    <location>
        <begin position="652"/>
        <end position="678"/>
    </location>
</feature>
<dbReference type="FunFam" id="3.40.50.2300:FF:000024">
    <property type="entry name" value="Vomeronasal 2, receptor 73"/>
    <property type="match status" value="1"/>
</dbReference>
<reference evidence="14" key="2">
    <citation type="submission" date="2025-08" db="UniProtKB">
        <authorList>
            <consortium name="Ensembl"/>
        </authorList>
    </citation>
    <scope>IDENTIFICATION</scope>
</reference>
<dbReference type="PROSITE" id="PS50259">
    <property type="entry name" value="G_PROTEIN_RECEP_F3_4"/>
    <property type="match status" value="1"/>
</dbReference>
<dbReference type="Pfam" id="PF07562">
    <property type="entry name" value="NCD3G"/>
    <property type="match status" value="1"/>
</dbReference>
<evidence type="ECO:0000256" key="8">
    <source>
        <dbReference type="ARBA" id="ARBA00023136"/>
    </source>
</evidence>
<dbReference type="Pfam" id="PF00003">
    <property type="entry name" value="7tm_3"/>
    <property type="match status" value="1"/>
</dbReference>
<dbReference type="Ensembl" id="ENSPMRT00000033987.1">
    <property type="protein sequence ID" value="ENSPMRP00000032049.1"/>
    <property type="gene ID" value="ENSPMRG00000020770.1"/>
</dbReference>
<accession>A0A670K8Y3</accession>
<evidence type="ECO:0000256" key="11">
    <source>
        <dbReference type="ARBA" id="ARBA00023224"/>
    </source>
</evidence>
<organism evidence="14 15">
    <name type="scientific">Podarcis muralis</name>
    <name type="common">Wall lizard</name>
    <name type="synonym">Lacerta muralis</name>
    <dbReference type="NCBI Taxonomy" id="64176"/>
    <lineage>
        <taxon>Eukaryota</taxon>
        <taxon>Metazoa</taxon>
        <taxon>Chordata</taxon>
        <taxon>Craniata</taxon>
        <taxon>Vertebrata</taxon>
        <taxon>Euteleostomi</taxon>
        <taxon>Lepidosauria</taxon>
        <taxon>Squamata</taxon>
        <taxon>Bifurcata</taxon>
        <taxon>Unidentata</taxon>
        <taxon>Episquamata</taxon>
        <taxon>Laterata</taxon>
        <taxon>Lacertibaenia</taxon>
        <taxon>Lacertidae</taxon>
        <taxon>Podarcis</taxon>
    </lineage>
</organism>
<sequence>MDSKGLLWNYLLGCATGVEHSSDKIHYSYSRVVPKSYQLILALTFAVKEINENPQLLPNITLGFNIYDSYANARKTYHATMLLLFTLEKFLPNYICSIQNNLTAVIGGLDAQISLHVATILDIYKIPQLIYGPAPVMNDKTPRIPFYQMAPQEGHQFAGILSLLLYFRWTWIGITVMDNDSGESFVQNVLPLFSQSGICFAFIERVPKYSFLIDGLAMMEQGANIHDKVMSSNANVVVVYGEAYSFLFFRWFPYLSKLEQMSNNVKSKVWITTAQMEFISLTFQRDWDATIFNGAIAFRIHSNNLPGFHQYVESRNPFSVEDDDFIWDFWQHAFGCVFPHRILDEVVGDICTGIEKIENLPASLFEMTVQGQSYSIYNAVFALAHALHAMSLARLKHSQRMNRGRQKLWKGMSFNNTAGDTVSFNQNGEIISGLDVINCIIFPNQSLHKVEIGRIDPRAPPGRVFTIDEDAITWHGWFNQPLSVCTESCHPGFRKKVKEGEPSCCYDCIPCPEGKISNQKDEDYPSKNRDACIPKSRSFLSYGEPLGISLACFSLSFSLITALGLGTFMKHHDTPIVIANNRNITYTLLISLLLCFLCALLFIGQPQKVTCLLRQTTFGIIFSVAVSCVLAKTITVVLAFMATKPGSRVRTFVGKGLANTIVFSCCFVQAGICTVWLATSPPFPDFDSHSMAEEIILECNEGSVTMFYCVVSYMGFLAIICFTVAFLARTLPDSFNEAKFITFSMLVFCSVWLSFIPSYLSTKGKYMVAVEIFSILASSAGLMGCIFFPKCYIIVLRPELNNREQLIRRKA</sequence>
<dbReference type="SUPFAM" id="SSF53822">
    <property type="entry name" value="Periplasmic binding protein-like I"/>
    <property type="match status" value="1"/>
</dbReference>
<dbReference type="PANTHER" id="PTHR24061">
    <property type="entry name" value="CALCIUM-SENSING RECEPTOR-RELATED"/>
    <property type="match status" value="1"/>
</dbReference>
<dbReference type="InterPro" id="IPR028082">
    <property type="entry name" value="Peripla_BP_I"/>
</dbReference>
<evidence type="ECO:0000256" key="7">
    <source>
        <dbReference type="ARBA" id="ARBA00023040"/>
    </source>
</evidence>
<keyword evidence="4 12" id="KW-0812">Transmembrane</keyword>
<evidence type="ECO:0000259" key="13">
    <source>
        <dbReference type="PROSITE" id="PS50259"/>
    </source>
</evidence>
<dbReference type="InterPro" id="IPR001828">
    <property type="entry name" value="ANF_lig-bd_rcpt"/>
</dbReference>
<evidence type="ECO:0000256" key="1">
    <source>
        <dbReference type="ARBA" id="ARBA00004651"/>
    </source>
</evidence>
<dbReference type="InterPro" id="IPR017979">
    <property type="entry name" value="GPCR_3_CS"/>
</dbReference>
<dbReference type="InterPro" id="IPR000337">
    <property type="entry name" value="GPCR_3"/>
</dbReference>
<dbReference type="GO" id="GO:0005886">
    <property type="term" value="C:plasma membrane"/>
    <property type="evidence" value="ECO:0007669"/>
    <property type="project" value="UniProtKB-SubCell"/>
</dbReference>
<keyword evidence="11" id="KW-0807">Transducer</keyword>
<keyword evidence="8 12" id="KW-0472">Membrane</keyword>
<keyword evidence="5" id="KW-0732">Signal</keyword>
<keyword evidence="15" id="KW-1185">Reference proteome</keyword>
<dbReference type="GO" id="GO:0004930">
    <property type="term" value="F:G protein-coupled receptor activity"/>
    <property type="evidence" value="ECO:0007669"/>
    <property type="project" value="UniProtKB-KW"/>
</dbReference>
<dbReference type="PROSITE" id="PS00981">
    <property type="entry name" value="G_PROTEIN_RECEP_F3_3"/>
    <property type="match status" value="1"/>
</dbReference>
<dbReference type="AlphaFoldDB" id="A0A670K8Y3"/>
<name>A0A670K8Y3_PODMU</name>
<dbReference type="InterPro" id="IPR038550">
    <property type="entry name" value="GPCR_3_9-Cys_sf"/>
</dbReference>
<dbReference type="FunFam" id="2.10.50.30:FF:000002">
    <property type="entry name" value="Vomeronasal 2 receptor, h1"/>
    <property type="match status" value="1"/>
</dbReference>
<comment type="similarity">
    <text evidence="2">Belongs to the G-protein coupled receptor 3 family.</text>
</comment>
<dbReference type="OMA" id="FEMHTIG"/>
<feature type="transmembrane region" description="Helical" evidence="12">
    <location>
        <begin position="766"/>
        <end position="788"/>
    </location>
</feature>
<comment type="subcellular location">
    <subcellularLocation>
        <location evidence="1">Cell membrane</location>
        <topology evidence="1">Multi-pass membrane protein</topology>
    </subcellularLocation>
</comment>
<protein>
    <recommendedName>
        <fullName evidence="13">G-protein coupled receptors family 3 profile domain-containing protein</fullName>
    </recommendedName>
</protein>
<dbReference type="PRINTS" id="PR00248">
    <property type="entry name" value="GPCRMGR"/>
</dbReference>
<evidence type="ECO:0000256" key="3">
    <source>
        <dbReference type="ARBA" id="ARBA00022475"/>
    </source>
</evidence>
<evidence type="ECO:0000256" key="6">
    <source>
        <dbReference type="ARBA" id="ARBA00022989"/>
    </source>
</evidence>
<dbReference type="PRINTS" id="PR01535">
    <property type="entry name" value="VOMERONASL2R"/>
</dbReference>
<dbReference type="InterPro" id="IPR011500">
    <property type="entry name" value="GPCR_3_9-Cys_dom"/>
</dbReference>
<keyword evidence="7" id="KW-0297">G-protein coupled receptor</keyword>
<dbReference type="Proteomes" id="UP000472272">
    <property type="component" value="Chromosome 13"/>
</dbReference>
<evidence type="ECO:0000313" key="14">
    <source>
        <dbReference type="Ensembl" id="ENSPMRP00000032049.1"/>
    </source>
</evidence>
<evidence type="ECO:0000256" key="5">
    <source>
        <dbReference type="ARBA" id="ARBA00022729"/>
    </source>
</evidence>
<feature type="domain" description="G-protein coupled receptors family 3 profile" evidence="13">
    <location>
        <begin position="546"/>
        <end position="810"/>
    </location>
</feature>
<dbReference type="Gene3D" id="2.10.50.30">
    <property type="entry name" value="GPCR, family 3, nine cysteines domain"/>
    <property type="match status" value="1"/>
</dbReference>